<proteinExistence type="predicted"/>
<protein>
    <recommendedName>
        <fullName evidence="3">Maturase K</fullName>
    </recommendedName>
</protein>
<keyword evidence="2" id="KW-1185">Reference proteome</keyword>
<reference evidence="1 2" key="1">
    <citation type="submission" date="2021-06" db="EMBL/GenBank/DDBJ databases">
        <title>Caerostris extrusa draft genome.</title>
        <authorList>
            <person name="Kono N."/>
            <person name="Arakawa K."/>
        </authorList>
    </citation>
    <scope>NUCLEOTIDE SEQUENCE [LARGE SCALE GENOMIC DNA]</scope>
</reference>
<dbReference type="AlphaFoldDB" id="A0AAV4SER6"/>
<organism evidence="1 2">
    <name type="scientific">Caerostris extrusa</name>
    <name type="common">Bark spider</name>
    <name type="synonym">Caerostris bankana</name>
    <dbReference type="NCBI Taxonomy" id="172846"/>
    <lineage>
        <taxon>Eukaryota</taxon>
        <taxon>Metazoa</taxon>
        <taxon>Ecdysozoa</taxon>
        <taxon>Arthropoda</taxon>
        <taxon>Chelicerata</taxon>
        <taxon>Arachnida</taxon>
        <taxon>Araneae</taxon>
        <taxon>Araneomorphae</taxon>
        <taxon>Entelegynae</taxon>
        <taxon>Araneoidea</taxon>
        <taxon>Araneidae</taxon>
        <taxon>Caerostris</taxon>
    </lineage>
</organism>
<evidence type="ECO:0000313" key="2">
    <source>
        <dbReference type="Proteomes" id="UP001054945"/>
    </source>
</evidence>
<evidence type="ECO:0008006" key="3">
    <source>
        <dbReference type="Google" id="ProtNLM"/>
    </source>
</evidence>
<dbReference type="EMBL" id="BPLR01009517">
    <property type="protein sequence ID" value="GIY32479.1"/>
    <property type="molecule type" value="Genomic_DNA"/>
</dbReference>
<accession>A0AAV4SER6</accession>
<name>A0AAV4SER6_CAEEX</name>
<dbReference type="Proteomes" id="UP001054945">
    <property type="component" value="Unassembled WGS sequence"/>
</dbReference>
<sequence length="90" mass="10539">MIIYSRDTSKYSYPSNFKKIYLLVNVSKLRSGLGKLDMFDEWVNFIPRVWILHSKQCFGSASLTSYLMDFSSSFSSRRRYRKGPPLALKL</sequence>
<comment type="caution">
    <text evidence="1">The sequence shown here is derived from an EMBL/GenBank/DDBJ whole genome shotgun (WGS) entry which is preliminary data.</text>
</comment>
<evidence type="ECO:0000313" key="1">
    <source>
        <dbReference type="EMBL" id="GIY32479.1"/>
    </source>
</evidence>
<gene>
    <name evidence="1" type="ORF">CEXT_574021</name>
</gene>